<dbReference type="PROSITE" id="PS00211">
    <property type="entry name" value="ABC_TRANSPORTER_1"/>
    <property type="match status" value="1"/>
</dbReference>
<dbReference type="GO" id="GO:0015658">
    <property type="term" value="F:branched-chain amino acid transmembrane transporter activity"/>
    <property type="evidence" value="ECO:0007669"/>
    <property type="project" value="InterPro"/>
</dbReference>
<evidence type="ECO:0000256" key="2">
    <source>
        <dbReference type="ARBA" id="ARBA00022448"/>
    </source>
</evidence>
<proteinExistence type="inferred from homology"/>
<dbReference type="PANTHER" id="PTHR43820:SF4">
    <property type="entry name" value="HIGH-AFFINITY BRANCHED-CHAIN AMINO ACID TRANSPORT ATP-BINDING PROTEIN LIVF"/>
    <property type="match status" value="1"/>
</dbReference>
<evidence type="ECO:0000259" key="6">
    <source>
        <dbReference type="PROSITE" id="PS50893"/>
    </source>
</evidence>
<dbReference type="InterPro" id="IPR017871">
    <property type="entry name" value="ABC_transporter-like_CS"/>
</dbReference>
<dbReference type="SUPFAM" id="SSF52540">
    <property type="entry name" value="P-loop containing nucleoside triphosphate hydrolases"/>
    <property type="match status" value="1"/>
</dbReference>
<evidence type="ECO:0000313" key="7">
    <source>
        <dbReference type="EMBL" id="SIQ34657.1"/>
    </source>
</evidence>
<sequence length="238" mass="26221">MLKAEDLKIHYGHVEAVKGISFEVEAGEIVTIIGSNGAGKSSTLRGISNIEDKAGGKVIFQGEDITSLPAHEIVDKGICHVPEGRHIFSQLTVEENLYMGSYSKTDQTKAEYQDKLARMYDIFPRLKERRNQDGGNLSGGEQQMLAIARGLMMDPVIMMLDEPSLGLAPLLVEQIIKLIKEINEDLGTTILLVEQNARKALSIAHRGYVMETGNIIMSDRREKLINDPKLAEAYLGVG</sequence>
<evidence type="ECO:0000256" key="1">
    <source>
        <dbReference type="ARBA" id="ARBA00005417"/>
    </source>
</evidence>
<protein>
    <submittedName>
        <fullName evidence="7">Branched-chain amino acid transport system ATP-binding protein</fullName>
    </submittedName>
</protein>
<comment type="similarity">
    <text evidence="1">Belongs to the ABC transporter superfamily.</text>
</comment>
<keyword evidence="2" id="KW-0813">Transport</keyword>
<evidence type="ECO:0000256" key="4">
    <source>
        <dbReference type="ARBA" id="ARBA00022840"/>
    </source>
</evidence>
<dbReference type="PIRSF" id="PIRSF039137">
    <property type="entry name" value="ABC_branched_ATPase"/>
    <property type="match status" value="1"/>
</dbReference>
<dbReference type="PROSITE" id="PS50893">
    <property type="entry name" value="ABC_TRANSPORTER_2"/>
    <property type="match status" value="1"/>
</dbReference>
<dbReference type="CDD" id="cd03224">
    <property type="entry name" value="ABC_TM1139_LivF_branched"/>
    <property type="match status" value="1"/>
</dbReference>
<dbReference type="RefSeq" id="WP_076543998.1">
    <property type="nucleotide sequence ID" value="NZ_FTNC01000003.1"/>
</dbReference>
<keyword evidence="5" id="KW-0029">Amino-acid transport</keyword>
<organism evidence="7 8">
    <name type="scientific">Halanaerobium kushneri</name>
    <dbReference type="NCBI Taxonomy" id="56779"/>
    <lineage>
        <taxon>Bacteria</taxon>
        <taxon>Bacillati</taxon>
        <taxon>Bacillota</taxon>
        <taxon>Clostridia</taxon>
        <taxon>Halanaerobiales</taxon>
        <taxon>Halanaerobiaceae</taxon>
        <taxon>Halanaerobium</taxon>
    </lineage>
</organism>
<dbReference type="InterPro" id="IPR027417">
    <property type="entry name" value="P-loop_NTPase"/>
</dbReference>
<dbReference type="EMBL" id="FTNC01000003">
    <property type="protein sequence ID" value="SIQ34657.1"/>
    <property type="molecule type" value="Genomic_DNA"/>
</dbReference>
<dbReference type="PANTHER" id="PTHR43820">
    <property type="entry name" value="HIGH-AFFINITY BRANCHED-CHAIN AMINO ACID TRANSPORT ATP-BINDING PROTEIN LIVF"/>
    <property type="match status" value="1"/>
</dbReference>
<keyword evidence="8" id="KW-1185">Reference proteome</keyword>
<dbReference type="GO" id="GO:0016887">
    <property type="term" value="F:ATP hydrolysis activity"/>
    <property type="evidence" value="ECO:0007669"/>
    <property type="project" value="InterPro"/>
</dbReference>
<dbReference type="InterPro" id="IPR003593">
    <property type="entry name" value="AAA+_ATPase"/>
</dbReference>
<evidence type="ECO:0000313" key="8">
    <source>
        <dbReference type="Proteomes" id="UP000185669"/>
    </source>
</evidence>
<evidence type="ECO:0000256" key="5">
    <source>
        <dbReference type="ARBA" id="ARBA00022970"/>
    </source>
</evidence>
<dbReference type="InterPro" id="IPR030660">
    <property type="entry name" value="ABC_branched_ATPase_LivF/BraG"/>
</dbReference>
<gene>
    <name evidence="7" type="ORF">SAMN05421834_103151</name>
</gene>
<keyword evidence="3" id="KW-0547">Nucleotide-binding</keyword>
<dbReference type="STRING" id="56779.SAMN05421834_103151"/>
<evidence type="ECO:0000256" key="3">
    <source>
        <dbReference type="ARBA" id="ARBA00022741"/>
    </source>
</evidence>
<dbReference type="Proteomes" id="UP000185669">
    <property type="component" value="Unassembled WGS sequence"/>
</dbReference>
<reference evidence="8" key="1">
    <citation type="submission" date="2017-01" db="EMBL/GenBank/DDBJ databases">
        <authorList>
            <person name="Varghese N."/>
            <person name="Submissions S."/>
        </authorList>
    </citation>
    <scope>NUCLEOTIDE SEQUENCE [LARGE SCALE GENOMIC DNA]</scope>
    <source>
        <strain evidence="8">ATCC 700103</strain>
    </source>
</reference>
<name>A0A1N6S0S8_9FIRM</name>
<dbReference type="OrthoDB" id="9805514at2"/>
<dbReference type="InterPro" id="IPR003439">
    <property type="entry name" value="ABC_transporter-like_ATP-bd"/>
</dbReference>
<feature type="domain" description="ABC transporter" evidence="6">
    <location>
        <begin position="2"/>
        <end position="237"/>
    </location>
</feature>
<dbReference type="GO" id="GO:0015807">
    <property type="term" value="P:L-amino acid transport"/>
    <property type="evidence" value="ECO:0007669"/>
    <property type="project" value="TreeGrafter"/>
</dbReference>
<dbReference type="GO" id="GO:0005524">
    <property type="term" value="F:ATP binding"/>
    <property type="evidence" value="ECO:0007669"/>
    <property type="project" value="UniProtKB-KW"/>
</dbReference>
<dbReference type="AlphaFoldDB" id="A0A1N6S0S8"/>
<dbReference type="InterPro" id="IPR052156">
    <property type="entry name" value="BCAA_Transport_ATP-bd_LivF"/>
</dbReference>
<dbReference type="SMART" id="SM00382">
    <property type="entry name" value="AAA"/>
    <property type="match status" value="1"/>
</dbReference>
<keyword evidence="4 7" id="KW-0067">ATP-binding</keyword>
<accession>A0A1N6S0S8</accession>
<dbReference type="Gene3D" id="3.40.50.300">
    <property type="entry name" value="P-loop containing nucleotide triphosphate hydrolases"/>
    <property type="match status" value="1"/>
</dbReference>
<dbReference type="Pfam" id="PF00005">
    <property type="entry name" value="ABC_tran"/>
    <property type="match status" value="1"/>
</dbReference>